<dbReference type="PRINTS" id="PR00344">
    <property type="entry name" value="BCTRLSENSOR"/>
</dbReference>
<dbReference type="Pfam" id="PF02518">
    <property type="entry name" value="HATPase_c"/>
    <property type="match status" value="1"/>
</dbReference>
<proteinExistence type="predicted"/>
<evidence type="ECO:0000256" key="2">
    <source>
        <dbReference type="ARBA" id="ARBA00012438"/>
    </source>
</evidence>
<dbReference type="EC" id="2.7.13.3" evidence="2"/>
<dbReference type="CDD" id="cd00082">
    <property type="entry name" value="HisKA"/>
    <property type="match status" value="1"/>
</dbReference>
<dbReference type="SMART" id="SM00448">
    <property type="entry name" value="REC"/>
    <property type="match status" value="1"/>
</dbReference>
<comment type="caution">
    <text evidence="8">The sequence shown here is derived from an EMBL/GenBank/DDBJ whole genome shotgun (WGS) entry which is preliminary data.</text>
</comment>
<evidence type="ECO:0000256" key="1">
    <source>
        <dbReference type="ARBA" id="ARBA00000085"/>
    </source>
</evidence>
<feature type="modified residue" description="4-aspartylphosphate" evidence="4">
    <location>
        <position position="50"/>
    </location>
</feature>
<evidence type="ECO:0000313" key="8">
    <source>
        <dbReference type="EMBL" id="MDM1046710.1"/>
    </source>
</evidence>
<evidence type="ECO:0000313" key="9">
    <source>
        <dbReference type="Proteomes" id="UP001170954"/>
    </source>
</evidence>
<dbReference type="PANTHER" id="PTHR43547:SF2">
    <property type="entry name" value="HYBRID SIGNAL TRANSDUCTION HISTIDINE KINASE C"/>
    <property type="match status" value="1"/>
</dbReference>
<dbReference type="InterPro" id="IPR036097">
    <property type="entry name" value="HisK_dim/P_sf"/>
</dbReference>
<evidence type="ECO:0000256" key="3">
    <source>
        <dbReference type="ARBA" id="ARBA00022553"/>
    </source>
</evidence>
<dbReference type="PANTHER" id="PTHR43547">
    <property type="entry name" value="TWO-COMPONENT HISTIDINE KINASE"/>
    <property type="match status" value="1"/>
</dbReference>
<dbReference type="SUPFAM" id="SSF52172">
    <property type="entry name" value="CheY-like"/>
    <property type="match status" value="1"/>
</dbReference>
<dbReference type="SUPFAM" id="SSF47384">
    <property type="entry name" value="Homodimeric domain of signal transducing histidine kinase"/>
    <property type="match status" value="1"/>
</dbReference>
<keyword evidence="9" id="KW-1185">Reference proteome</keyword>
<name>A0ABT7NHN9_9SPHI</name>
<keyword evidence="5" id="KW-0175">Coiled coil</keyword>
<dbReference type="InterPro" id="IPR036890">
    <property type="entry name" value="HATPase_C_sf"/>
</dbReference>
<reference evidence="8" key="1">
    <citation type="submission" date="2020-06" db="EMBL/GenBank/DDBJ databases">
        <authorList>
            <person name="Dong N."/>
        </authorList>
    </citation>
    <scope>NUCLEOTIDE SEQUENCE</scope>
    <source>
        <strain evidence="8">R1692</strain>
    </source>
</reference>
<dbReference type="InterPro" id="IPR005467">
    <property type="entry name" value="His_kinase_dom"/>
</dbReference>
<dbReference type="Proteomes" id="UP001170954">
    <property type="component" value="Unassembled WGS sequence"/>
</dbReference>
<evidence type="ECO:0000259" key="6">
    <source>
        <dbReference type="PROSITE" id="PS50109"/>
    </source>
</evidence>
<dbReference type="Gene3D" id="3.30.450.20">
    <property type="entry name" value="PAS domain"/>
    <property type="match status" value="1"/>
</dbReference>
<dbReference type="Pfam" id="PF00072">
    <property type="entry name" value="Response_reg"/>
    <property type="match status" value="1"/>
</dbReference>
<dbReference type="SUPFAM" id="SSF55785">
    <property type="entry name" value="PYP-like sensor domain (PAS domain)"/>
    <property type="match status" value="1"/>
</dbReference>
<dbReference type="Gene3D" id="3.30.565.10">
    <property type="entry name" value="Histidine kinase-like ATPase, C-terminal domain"/>
    <property type="match status" value="1"/>
</dbReference>
<dbReference type="InterPro" id="IPR003594">
    <property type="entry name" value="HATPase_dom"/>
</dbReference>
<dbReference type="PROSITE" id="PS50110">
    <property type="entry name" value="RESPONSE_REGULATORY"/>
    <property type="match status" value="1"/>
</dbReference>
<dbReference type="Gene3D" id="3.40.50.2300">
    <property type="match status" value="1"/>
</dbReference>
<dbReference type="SMART" id="SM00388">
    <property type="entry name" value="HisKA"/>
    <property type="match status" value="1"/>
</dbReference>
<dbReference type="InterPro" id="IPR035965">
    <property type="entry name" value="PAS-like_dom_sf"/>
</dbReference>
<reference evidence="8" key="2">
    <citation type="journal article" date="2022" name="Sci. Total Environ.">
        <title>Prevalence, transmission, and molecular epidemiology of tet(X)-positive bacteria among humans, animals, and environmental niches in China: An epidemiological, and genomic-based study.</title>
        <authorList>
            <person name="Dong N."/>
            <person name="Zeng Y."/>
            <person name="Cai C."/>
            <person name="Sun C."/>
            <person name="Lu J."/>
            <person name="Liu C."/>
            <person name="Zhou H."/>
            <person name="Sun Q."/>
            <person name="Shu L."/>
            <person name="Wang H."/>
            <person name="Wang Y."/>
            <person name="Wang S."/>
            <person name="Wu C."/>
            <person name="Chan E.W."/>
            <person name="Chen G."/>
            <person name="Shen Z."/>
            <person name="Chen S."/>
            <person name="Zhang R."/>
        </authorList>
    </citation>
    <scope>NUCLEOTIDE SEQUENCE</scope>
    <source>
        <strain evidence="8">R1692</strain>
    </source>
</reference>
<comment type="catalytic activity">
    <reaction evidence="1">
        <text>ATP + protein L-histidine = ADP + protein N-phospho-L-histidine.</text>
        <dbReference type="EC" id="2.7.13.3"/>
    </reaction>
</comment>
<feature type="coiled-coil region" evidence="5">
    <location>
        <begin position="134"/>
        <end position="161"/>
    </location>
</feature>
<dbReference type="InterPro" id="IPR001789">
    <property type="entry name" value="Sig_transdc_resp-reg_receiver"/>
</dbReference>
<protein>
    <recommendedName>
        <fullName evidence="2">histidine kinase</fullName>
        <ecNumber evidence="2">2.7.13.3</ecNumber>
    </recommendedName>
</protein>
<dbReference type="SMART" id="SM00387">
    <property type="entry name" value="HATPase_c"/>
    <property type="match status" value="1"/>
</dbReference>
<dbReference type="Pfam" id="PF00512">
    <property type="entry name" value="HisKA"/>
    <property type="match status" value="1"/>
</dbReference>
<evidence type="ECO:0000256" key="5">
    <source>
        <dbReference type="SAM" id="Coils"/>
    </source>
</evidence>
<dbReference type="PROSITE" id="PS50109">
    <property type="entry name" value="HIS_KIN"/>
    <property type="match status" value="1"/>
</dbReference>
<gene>
    <name evidence="8" type="ORF">HX018_00395</name>
</gene>
<feature type="domain" description="Response regulatory" evidence="7">
    <location>
        <begin position="1"/>
        <end position="118"/>
    </location>
</feature>
<feature type="domain" description="Histidine kinase" evidence="6">
    <location>
        <begin position="272"/>
        <end position="488"/>
    </location>
</feature>
<accession>A0ABT7NHN9</accession>
<dbReference type="InterPro" id="IPR003661">
    <property type="entry name" value="HisK_dim/P_dom"/>
</dbReference>
<evidence type="ECO:0000259" key="7">
    <source>
        <dbReference type="PROSITE" id="PS50110"/>
    </source>
</evidence>
<dbReference type="RefSeq" id="WP_286650072.1">
    <property type="nucleotide sequence ID" value="NZ_JACAGK010000001.1"/>
</dbReference>
<dbReference type="SUPFAM" id="SSF55874">
    <property type="entry name" value="ATPase domain of HSP90 chaperone/DNA topoisomerase II/histidine kinase"/>
    <property type="match status" value="1"/>
</dbReference>
<sequence>MILIVDDKQENIYSLEKTLQLKGFRTDSANSGEDALKKCLKTDYALIILDVQMPGMDGYEVAETLSGTKKTKDIPIIFLSAVNREKKYITKGYESGGIDYITKPVDPDILLLKVKTFYRLYEQTFALQQMKTYLESEVQQRQKAQSELAEKLQELNVTLEALPQIAFTTDGMGNVDFVNQQWYRYAPSKDNWPELHPDDADVFKTWKLQLEDRKPLQKEVRLKENNTENYRYHLVKIAPVTKDLETIRWVGTMTDIDERKQLEKKKDDFLSVASHELKTPLTSIKAFAEIALRTMKESSNHKAYGYLAKVHDQAQKLNLLVQDLLDISRLETGGLKINIQPVDLEKIIQHVIDTTVMTNHHRKLQILRTGTRLNKPIYADSLRIEQVLINYLSNAVKYAPNSDVVIVDTQIDDQVLTVKIQDEGMGIPPHKIPFVFDKFFRVQEASAQFQGLGLGLHICKEIIAQHGGLCGVESQVGQGSTFYFTLPV</sequence>
<dbReference type="Gene3D" id="1.10.287.130">
    <property type="match status" value="1"/>
</dbReference>
<dbReference type="InterPro" id="IPR004358">
    <property type="entry name" value="Sig_transdc_His_kin-like_C"/>
</dbReference>
<organism evidence="8 9">
    <name type="scientific">Sphingobacterium hotanense</name>
    <dbReference type="NCBI Taxonomy" id="649196"/>
    <lineage>
        <taxon>Bacteria</taxon>
        <taxon>Pseudomonadati</taxon>
        <taxon>Bacteroidota</taxon>
        <taxon>Sphingobacteriia</taxon>
        <taxon>Sphingobacteriales</taxon>
        <taxon>Sphingobacteriaceae</taxon>
        <taxon>Sphingobacterium</taxon>
    </lineage>
</organism>
<keyword evidence="3 4" id="KW-0597">Phosphoprotein</keyword>
<dbReference type="EMBL" id="JACAGK010000001">
    <property type="protein sequence ID" value="MDM1046710.1"/>
    <property type="molecule type" value="Genomic_DNA"/>
</dbReference>
<evidence type="ECO:0000256" key="4">
    <source>
        <dbReference type="PROSITE-ProRule" id="PRU00169"/>
    </source>
</evidence>
<dbReference type="InterPro" id="IPR011006">
    <property type="entry name" value="CheY-like_superfamily"/>
</dbReference>